<feature type="region of interest" description="Disordered" evidence="1">
    <location>
        <begin position="1"/>
        <end position="30"/>
    </location>
</feature>
<accession>A0ABQ9CQQ5</accession>
<protein>
    <submittedName>
        <fullName evidence="2">Uncharacterized protein</fullName>
    </submittedName>
</protein>
<dbReference type="EMBL" id="WHWB01034784">
    <property type="protein sequence ID" value="KAJ7404190.1"/>
    <property type="molecule type" value="Genomic_DNA"/>
</dbReference>
<evidence type="ECO:0000256" key="1">
    <source>
        <dbReference type="SAM" id="MobiDB-lite"/>
    </source>
</evidence>
<proteinExistence type="predicted"/>
<gene>
    <name evidence="2" type="ORF">WISP_146852</name>
</gene>
<sequence>MDRNEEGKSLDAYPQNYNLIPPDGGRKPKPSELLDTELGMTLMLKSFMEHFQKSWTEECTVWCRNDLCKSSSCVGKKREMVVLASQDSVHDSLTLGKSMFKVVTFSCI</sequence>
<reference evidence="2" key="1">
    <citation type="submission" date="2019-10" db="EMBL/GenBank/DDBJ databases">
        <authorList>
            <person name="Soares A.E.R."/>
            <person name="Aleixo A."/>
            <person name="Schneider P."/>
            <person name="Miyaki C.Y."/>
            <person name="Schneider M.P."/>
            <person name="Mello C."/>
            <person name="Vasconcelos A.T.R."/>
        </authorList>
    </citation>
    <scope>NUCLEOTIDE SEQUENCE</scope>
    <source>
        <tissue evidence="2">Muscle</tissue>
    </source>
</reference>
<dbReference type="Proteomes" id="UP001145742">
    <property type="component" value="Unassembled WGS sequence"/>
</dbReference>
<keyword evidence="3" id="KW-1185">Reference proteome</keyword>
<evidence type="ECO:0000313" key="2">
    <source>
        <dbReference type="EMBL" id="KAJ7404190.1"/>
    </source>
</evidence>
<name>A0ABQ9CQQ5_9PASS</name>
<organism evidence="2 3">
    <name type="scientific">Willisornis vidua</name>
    <name type="common">Xingu scale-backed antbird</name>
    <dbReference type="NCBI Taxonomy" id="1566151"/>
    <lineage>
        <taxon>Eukaryota</taxon>
        <taxon>Metazoa</taxon>
        <taxon>Chordata</taxon>
        <taxon>Craniata</taxon>
        <taxon>Vertebrata</taxon>
        <taxon>Euteleostomi</taxon>
        <taxon>Archelosauria</taxon>
        <taxon>Archosauria</taxon>
        <taxon>Dinosauria</taxon>
        <taxon>Saurischia</taxon>
        <taxon>Theropoda</taxon>
        <taxon>Coelurosauria</taxon>
        <taxon>Aves</taxon>
        <taxon>Neognathae</taxon>
        <taxon>Neoaves</taxon>
        <taxon>Telluraves</taxon>
        <taxon>Australaves</taxon>
        <taxon>Passeriformes</taxon>
        <taxon>Thamnophilidae</taxon>
        <taxon>Willisornis</taxon>
    </lineage>
</organism>
<comment type="caution">
    <text evidence="2">The sequence shown here is derived from an EMBL/GenBank/DDBJ whole genome shotgun (WGS) entry which is preliminary data.</text>
</comment>
<evidence type="ECO:0000313" key="3">
    <source>
        <dbReference type="Proteomes" id="UP001145742"/>
    </source>
</evidence>